<sequence length="372" mass="41067">MLAFAFSVSLASILVVAPPAAASLLDVPGKAQAEKNVVSTDLSYSSNINKKNSLPFISDKAALSRQKPEQPTSDKIGKLLFRVEPITKPSTVKAEDSAYLIVPVLSVQQNKPVVWKLRLIFPDSSGRKARDYRLLLDSPENLLTELLNAGDNSNTYGAYLQAINEQEEEPVTLTNAVKVSTPVTNAPSLPSVTANNHSVWQTLLFWGSGLAGVFCLLWATSRFLVFNVSVKSDNAVSFSPEKKSYSDSTVVSGQVENQRLYEESHQNAANNQLCQAEMPDSEENLLFSVTETQEADAYKAEPNSYFSTEILLTAGPRKKYMSDPDADKDLGEDACVMVANHQQLLLWVLDGTSDQYCLHNPVDRREYFRVDY</sequence>
<keyword evidence="1" id="KW-0732">Signal</keyword>
<protein>
    <submittedName>
        <fullName evidence="2">Uncharacterized protein</fullName>
    </submittedName>
</protein>
<feature type="chain" id="PRO_5029774180" evidence="1">
    <location>
        <begin position="23"/>
        <end position="372"/>
    </location>
</feature>
<dbReference type="RefSeq" id="WP_182411794.1">
    <property type="nucleotide sequence ID" value="NZ_CP055153.1"/>
</dbReference>
<evidence type="ECO:0000313" key="3">
    <source>
        <dbReference type="Proteomes" id="UP000514509"/>
    </source>
</evidence>
<name>A0A7L7L9W9_9BACT</name>
<evidence type="ECO:0000256" key="1">
    <source>
        <dbReference type="SAM" id="SignalP"/>
    </source>
</evidence>
<feature type="signal peptide" evidence="1">
    <location>
        <begin position="1"/>
        <end position="22"/>
    </location>
</feature>
<accession>A0A7L7L9W9</accession>
<dbReference type="AlphaFoldDB" id="A0A7L7L9W9"/>
<keyword evidence="3" id="KW-1185">Reference proteome</keyword>
<proteinExistence type="predicted"/>
<organism evidence="2 3">
    <name type="scientific">Adhaeribacter radiodurans</name>
    <dbReference type="NCBI Taxonomy" id="2745197"/>
    <lineage>
        <taxon>Bacteria</taxon>
        <taxon>Pseudomonadati</taxon>
        <taxon>Bacteroidota</taxon>
        <taxon>Cytophagia</taxon>
        <taxon>Cytophagales</taxon>
        <taxon>Hymenobacteraceae</taxon>
        <taxon>Adhaeribacter</taxon>
    </lineage>
</organism>
<dbReference type="EMBL" id="CP055153">
    <property type="protein sequence ID" value="QMU29335.1"/>
    <property type="molecule type" value="Genomic_DNA"/>
</dbReference>
<gene>
    <name evidence="2" type="ORF">HUW48_15410</name>
</gene>
<dbReference type="Proteomes" id="UP000514509">
    <property type="component" value="Chromosome"/>
</dbReference>
<reference evidence="2 3" key="1">
    <citation type="submission" date="2020-08" db="EMBL/GenBank/DDBJ databases">
        <title>Adhaeribacter dokdonensis sp. nov., isolated from the rhizosphere of Elymus tsukushiensis, a plant native to the Dokdo Islands, Republic of Korea.</title>
        <authorList>
            <person name="Ghim S.Y."/>
        </authorList>
    </citation>
    <scope>NUCLEOTIDE SEQUENCE [LARGE SCALE GENOMIC DNA]</scope>
    <source>
        <strain evidence="2 3">KUDC8001</strain>
    </source>
</reference>
<evidence type="ECO:0000313" key="2">
    <source>
        <dbReference type="EMBL" id="QMU29335.1"/>
    </source>
</evidence>
<dbReference type="KEGG" id="add:HUW48_15410"/>